<gene>
    <name evidence="1" type="ORF">FB567DRAFT_176069</name>
</gene>
<evidence type="ECO:0008006" key="3">
    <source>
        <dbReference type="Google" id="ProtNLM"/>
    </source>
</evidence>
<name>A0A8K0W2W8_9PLEO</name>
<evidence type="ECO:0000313" key="2">
    <source>
        <dbReference type="Proteomes" id="UP000813461"/>
    </source>
</evidence>
<accession>A0A8K0W2W8</accession>
<comment type="caution">
    <text evidence="1">The sequence shown here is derived from an EMBL/GenBank/DDBJ whole genome shotgun (WGS) entry which is preliminary data.</text>
</comment>
<organism evidence="1 2">
    <name type="scientific">Paraphoma chrysanthemicola</name>
    <dbReference type="NCBI Taxonomy" id="798071"/>
    <lineage>
        <taxon>Eukaryota</taxon>
        <taxon>Fungi</taxon>
        <taxon>Dikarya</taxon>
        <taxon>Ascomycota</taxon>
        <taxon>Pezizomycotina</taxon>
        <taxon>Dothideomycetes</taxon>
        <taxon>Pleosporomycetidae</taxon>
        <taxon>Pleosporales</taxon>
        <taxon>Pleosporineae</taxon>
        <taxon>Phaeosphaeriaceae</taxon>
        <taxon>Paraphoma</taxon>
    </lineage>
</organism>
<proteinExistence type="predicted"/>
<dbReference type="Proteomes" id="UP000813461">
    <property type="component" value="Unassembled WGS sequence"/>
</dbReference>
<dbReference type="EMBL" id="JAGMVJ010000002">
    <property type="protein sequence ID" value="KAH7093556.1"/>
    <property type="molecule type" value="Genomic_DNA"/>
</dbReference>
<sequence length="270" mass="31858">MVSTTAKSLLDIPGEVRNRIYEVARKGFAPTVTLRSPFLDYSDEDDVPPNPYVSRPFLGLTQTCRQIRTEFLPIYFRTLDVCLDYSDVYDYLAAFIWQGQLNEGPKFDEFNICLSNDIQTLYGHTENTYERMNIAPLLRLYKTMPDFDLGFIDNHDFHTSLILKKVMNRNNEVWWDYMFKAVSRIHLSDDRHSWTDLHFLIKRKERDWWMKYSDGESSSHVLVSGERMEWGKTLGLTSKSPWDVTSVFHWEVGLDKGMNSDEGQWLERFF</sequence>
<reference evidence="1" key="1">
    <citation type="journal article" date="2021" name="Nat. Commun.">
        <title>Genetic determinants of endophytism in the Arabidopsis root mycobiome.</title>
        <authorList>
            <person name="Mesny F."/>
            <person name="Miyauchi S."/>
            <person name="Thiergart T."/>
            <person name="Pickel B."/>
            <person name="Atanasova L."/>
            <person name="Karlsson M."/>
            <person name="Huettel B."/>
            <person name="Barry K.W."/>
            <person name="Haridas S."/>
            <person name="Chen C."/>
            <person name="Bauer D."/>
            <person name="Andreopoulos W."/>
            <person name="Pangilinan J."/>
            <person name="LaButti K."/>
            <person name="Riley R."/>
            <person name="Lipzen A."/>
            <person name="Clum A."/>
            <person name="Drula E."/>
            <person name="Henrissat B."/>
            <person name="Kohler A."/>
            <person name="Grigoriev I.V."/>
            <person name="Martin F.M."/>
            <person name="Hacquard S."/>
        </authorList>
    </citation>
    <scope>NUCLEOTIDE SEQUENCE</scope>
    <source>
        <strain evidence="1">MPI-SDFR-AT-0120</strain>
    </source>
</reference>
<protein>
    <recommendedName>
        <fullName evidence="3">F-box domain-containing protein</fullName>
    </recommendedName>
</protein>
<evidence type="ECO:0000313" key="1">
    <source>
        <dbReference type="EMBL" id="KAH7093556.1"/>
    </source>
</evidence>
<dbReference type="AlphaFoldDB" id="A0A8K0W2W8"/>
<dbReference type="OrthoDB" id="4133832at2759"/>
<keyword evidence="2" id="KW-1185">Reference proteome</keyword>